<evidence type="ECO:0000256" key="4">
    <source>
        <dbReference type="ARBA" id="ARBA00022622"/>
    </source>
</evidence>
<dbReference type="AlphaFoldDB" id="A0A6A3B372"/>
<evidence type="ECO:0000256" key="3">
    <source>
        <dbReference type="ARBA" id="ARBA00022475"/>
    </source>
</evidence>
<dbReference type="EMBL" id="VEPZ02000927">
    <property type="protein sequence ID" value="KAE8710663.1"/>
    <property type="molecule type" value="Genomic_DNA"/>
</dbReference>
<keyword evidence="4" id="KW-0336">GPI-anchor</keyword>
<dbReference type="Gene3D" id="1.10.110.10">
    <property type="entry name" value="Plant lipid-transfer and hydrophobic proteins"/>
    <property type="match status" value="1"/>
</dbReference>
<evidence type="ECO:0000313" key="12">
    <source>
        <dbReference type="EMBL" id="KAE8710663.1"/>
    </source>
</evidence>
<sequence length="198" mass="20519">MAVSQAVSAIVMLLLLVALLPTCLSQEVPITPGQGQTVSDCNPRLVALMPCAPFVQGNAQKPAQSCCDNLNQLYGLQPACLCLLLNDTTLTAFPINRTLAVHLPLLCKLRVNTSACSGLSSPPGSSGSQVSLGTNNSSSVASSPMVNPNVPVAPRPNIMGLGLGRSDVGRLKTRDLLAMVTVAVILLSRLVLDAGFMA</sequence>
<evidence type="ECO:0000256" key="2">
    <source>
        <dbReference type="ARBA" id="ARBA00009748"/>
    </source>
</evidence>
<reference evidence="12" key="1">
    <citation type="submission" date="2019-09" db="EMBL/GenBank/DDBJ databases">
        <title>Draft genome information of white flower Hibiscus syriacus.</title>
        <authorList>
            <person name="Kim Y.-M."/>
        </authorList>
    </citation>
    <scope>NUCLEOTIDE SEQUENCE [LARGE SCALE GENOMIC DNA]</scope>
    <source>
        <strain evidence="12">YM2019G1</strain>
    </source>
</reference>
<comment type="similarity">
    <text evidence="2">Belongs to the plant LTP family.</text>
</comment>
<feature type="chain" id="PRO_5025480360" evidence="10">
    <location>
        <begin position="26"/>
        <end position="198"/>
    </location>
</feature>
<evidence type="ECO:0000256" key="8">
    <source>
        <dbReference type="ARBA" id="ARBA00023288"/>
    </source>
</evidence>
<comment type="caution">
    <text evidence="12">The sequence shown here is derived from an EMBL/GenBank/DDBJ whole genome shotgun (WGS) entry which is preliminary data.</text>
</comment>
<comment type="subcellular location">
    <subcellularLocation>
        <location evidence="1">Cell membrane</location>
        <topology evidence="1">Lipid-anchor</topology>
        <topology evidence="1">GPI-anchor</topology>
    </subcellularLocation>
</comment>
<keyword evidence="8" id="KW-0449">Lipoprotein</keyword>
<keyword evidence="4" id="KW-0472">Membrane</keyword>
<dbReference type="InterPro" id="IPR036312">
    <property type="entry name" value="Bifun_inhib/LTP/seed_sf"/>
</dbReference>
<evidence type="ECO:0000256" key="5">
    <source>
        <dbReference type="ARBA" id="ARBA00022729"/>
    </source>
</evidence>
<feature type="domain" description="Bifunctional inhibitor/plant lipid transfer protein/seed storage helical" evidence="11">
    <location>
        <begin position="41"/>
        <end position="116"/>
    </location>
</feature>
<dbReference type="PANTHER" id="PTHR33044">
    <property type="entry name" value="BIFUNCTIONAL INHIBITOR/LIPID-TRANSFER PROTEIN/SEED STORAGE 2S ALBUMIN SUPERFAMILY PROTEIN-RELATED"/>
    <property type="match status" value="1"/>
</dbReference>
<evidence type="ECO:0000256" key="1">
    <source>
        <dbReference type="ARBA" id="ARBA00004609"/>
    </source>
</evidence>
<dbReference type="SMART" id="SM00499">
    <property type="entry name" value="AAI"/>
    <property type="match status" value="1"/>
</dbReference>
<keyword evidence="6" id="KW-1015">Disulfide bond</keyword>
<keyword evidence="7" id="KW-0325">Glycoprotein</keyword>
<name>A0A6A3B372_HIBSY</name>
<dbReference type="OrthoDB" id="664243at2759"/>
<dbReference type="InterPro" id="IPR043325">
    <property type="entry name" value="LTSS"/>
</dbReference>
<keyword evidence="3" id="KW-1003">Cell membrane</keyword>
<evidence type="ECO:0000259" key="11">
    <source>
        <dbReference type="SMART" id="SM00499"/>
    </source>
</evidence>
<dbReference type="GO" id="GO:0098552">
    <property type="term" value="C:side of membrane"/>
    <property type="evidence" value="ECO:0007669"/>
    <property type="project" value="UniProtKB-KW"/>
</dbReference>
<accession>A0A6A3B372</accession>
<protein>
    <submittedName>
        <fullName evidence="12">AT-rich interactive domain-containing protein 5A</fullName>
    </submittedName>
</protein>
<evidence type="ECO:0000256" key="9">
    <source>
        <dbReference type="SAM" id="MobiDB-lite"/>
    </source>
</evidence>
<dbReference type="GO" id="GO:0005886">
    <property type="term" value="C:plasma membrane"/>
    <property type="evidence" value="ECO:0007669"/>
    <property type="project" value="UniProtKB-SubCell"/>
</dbReference>
<evidence type="ECO:0000256" key="6">
    <source>
        <dbReference type="ARBA" id="ARBA00023157"/>
    </source>
</evidence>
<dbReference type="Pfam" id="PF14368">
    <property type="entry name" value="LTP_2"/>
    <property type="match status" value="1"/>
</dbReference>
<evidence type="ECO:0000313" key="13">
    <source>
        <dbReference type="Proteomes" id="UP000436088"/>
    </source>
</evidence>
<dbReference type="Proteomes" id="UP000436088">
    <property type="component" value="Unassembled WGS sequence"/>
</dbReference>
<evidence type="ECO:0000256" key="7">
    <source>
        <dbReference type="ARBA" id="ARBA00023180"/>
    </source>
</evidence>
<proteinExistence type="inferred from homology"/>
<dbReference type="CDD" id="cd00010">
    <property type="entry name" value="AAI_LTSS"/>
    <property type="match status" value="1"/>
</dbReference>
<keyword evidence="5 10" id="KW-0732">Signal</keyword>
<evidence type="ECO:0000256" key="10">
    <source>
        <dbReference type="SAM" id="SignalP"/>
    </source>
</evidence>
<gene>
    <name evidence="12" type="ORF">F3Y22_tig00110319pilonHSYRG00087</name>
</gene>
<feature type="signal peptide" evidence="10">
    <location>
        <begin position="1"/>
        <end position="25"/>
    </location>
</feature>
<organism evidence="12 13">
    <name type="scientific">Hibiscus syriacus</name>
    <name type="common">Rose of Sharon</name>
    <dbReference type="NCBI Taxonomy" id="106335"/>
    <lineage>
        <taxon>Eukaryota</taxon>
        <taxon>Viridiplantae</taxon>
        <taxon>Streptophyta</taxon>
        <taxon>Embryophyta</taxon>
        <taxon>Tracheophyta</taxon>
        <taxon>Spermatophyta</taxon>
        <taxon>Magnoliopsida</taxon>
        <taxon>eudicotyledons</taxon>
        <taxon>Gunneridae</taxon>
        <taxon>Pentapetalae</taxon>
        <taxon>rosids</taxon>
        <taxon>malvids</taxon>
        <taxon>Malvales</taxon>
        <taxon>Malvaceae</taxon>
        <taxon>Malvoideae</taxon>
        <taxon>Hibiscus</taxon>
    </lineage>
</organism>
<dbReference type="InterPro" id="IPR016140">
    <property type="entry name" value="Bifunc_inhib/LTP/seed_store"/>
</dbReference>
<feature type="region of interest" description="Disordered" evidence="9">
    <location>
        <begin position="120"/>
        <end position="146"/>
    </location>
</feature>
<dbReference type="SUPFAM" id="SSF47699">
    <property type="entry name" value="Bifunctional inhibitor/lipid-transfer protein/seed storage 2S albumin"/>
    <property type="match status" value="1"/>
</dbReference>
<keyword evidence="13" id="KW-1185">Reference proteome</keyword>